<sequence>MILKDTITVRVATTAHDRWGQPITTYEDTDIPAQVFPAGSEDPDQRLHLALTGRYRVIIPATAPEFSNSSRVVWDGAEMEIEGKVQTHTAQGRPHHREFTAVYRGA</sequence>
<protein>
    <recommendedName>
        <fullName evidence="3">Head-to-tail stopper</fullName>
    </recommendedName>
</protein>
<dbReference type="RefSeq" id="WP_310547191.1">
    <property type="nucleotide sequence ID" value="NZ_JAVKGR010000001.1"/>
</dbReference>
<proteinExistence type="predicted"/>
<organism evidence="1 2">
    <name type="scientific">Nesterenkonia aerolata</name>
    <dbReference type="NCBI Taxonomy" id="3074079"/>
    <lineage>
        <taxon>Bacteria</taxon>
        <taxon>Bacillati</taxon>
        <taxon>Actinomycetota</taxon>
        <taxon>Actinomycetes</taxon>
        <taxon>Micrococcales</taxon>
        <taxon>Micrococcaceae</taxon>
        <taxon>Nesterenkonia</taxon>
    </lineage>
</organism>
<accession>A0ABU2DP95</accession>
<evidence type="ECO:0000313" key="1">
    <source>
        <dbReference type="EMBL" id="MDR8018206.1"/>
    </source>
</evidence>
<evidence type="ECO:0000313" key="2">
    <source>
        <dbReference type="Proteomes" id="UP001251870"/>
    </source>
</evidence>
<reference evidence="1 2" key="1">
    <citation type="submission" date="2023-09" db="EMBL/GenBank/DDBJ databases">
        <title>Description of three actinobacteria isolated from air of manufacturing shop in a pharmaceutical factory.</title>
        <authorList>
            <person name="Zhang D.-F."/>
        </authorList>
    </citation>
    <scope>NUCLEOTIDE SEQUENCE [LARGE SCALE GENOMIC DNA]</scope>
    <source>
        <strain evidence="1 2">LY-0111</strain>
    </source>
</reference>
<comment type="caution">
    <text evidence="1">The sequence shown here is derived from an EMBL/GenBank/DDBJ whole genome shotgun (WGS) entry which is preliminary data.</text>
</comment>
<keyword evidence="2" id="KW-1185">Reference proteome</keyword>
<name>A0ABU2DP95_9MICC</name>
<evidence type="ECO:0008006" key="3">
    <source>
        <dbReference type="Google" id="ProtNLM"/>
    </source>
</evidence>
<dbReference type="EMBL" id="JAVKGR010000001">
    <property type="protein sequence ID" value="MDR8018206.1"/>
    <property type="molecule type" value="Genomic_DNA"/>
</dbReference>
<dbReference type="Proteomes" id="UP001251870">
    <property type="component" value="Unassembled WGS sequence"/>
</dbReference>
<gene>
    <name evidence="1" type="ORF">RIL96_01315</name>
</gene>